<organism evidence="1">
    <name type="scientific">Vibrio coralliilyticus</name>
    <dbReference type="NCBI Taxonomy" id="190893"/>
    <lineage>
        <taxon>Bacteria</taxon>
        <taxon>Pseudomonadati</taxon>
        <taxon>Pseudomonadota</taxon>
        <taxon>Gammaproteobacteria</taxon>
        <taxon>Vibrionales</taxon>
        <taxon>Vibrionaceae</taxon>
        <taxon>Vibrio</taxon>
    </lineage>
</organism>
<dbReference type="EMBL" id="JXXR01000001">
    <property type="protein sequence ID" value="KJY78251.1"/>
    <property type="molecule type" value="Genomic_DNA"/>
</dbReference>
<evidence type="ECO:0000313" key="1">
    <source>
        <dbReference type="EMBL" id="KJY78251.1"/>
    </source>
</evidence>
<accession>A0A837GHB8</accession>
<dbReference type="AlphaFoldDB" id="A0A837GHB8"/>
<protein>
    <submittedName>
        <fullName evidence="1">Uncharacterized protein</fullName>
    </submittedName>
</protein>
<reference evidence="1" key="1">
    <citation type="journal article" date="2015" name="BMC Genomics">
        <title>Genome mining reveals unlocked bioactive potential of marine Gram-negative bacteria.</title>
        <authorList>
            <person name="Machado H."/>
            <person name="Sonnenschein E.C."/>
            <person name="Melchiorsen J."/>
            <person name="Gram L."/>
        </authorList>
    </citation>
    <scope>NUCLEOTIDE SEQUENCE</scope>
    <source>
        <strain evidence="1">S2052</strain>
    </source>
</reference>
<proteinExistence type="predicted"/>
<comment type="caution">
    <text evidence="1">The sequence shown here is derived from an EMBL/GenBank/DDBJ whole genome shotgun (WGS) entry which is preliminary data.</text>
</comment>
<sequence>MSAAEWEHFIEEWMTYRKEEYFDFERLGGAGDQGRDVVGFVNDPVGKDDYVWDNYQCKHYDEPLAPSKVWLEIGKICYFSFENEYPYPRKYYFIAPKGIGTKLSNLLKKPKDLKAGLYENWDKYCKEDLTKTGDIALNKELKEYIDTLDFSIFDKIATIKLIMEHSKTQFHVTRFGTQLPNRPNIPDLSPLLDECNSIYVKKLLGAYDSHSNSSITSVEDLDGHPKYVRHLNRAREEFLHAETLRNFSRDNLPSNEFENIQNQIYSGVIDIVDDEHADGFDKVKQVVREAKRLQLSTINPLSSCLTVNDRGGICHQLADNNEISWCEDD</sequence>
<dbReference type="InterPro" id="IPR046914">
    <property type="entry name" value="ABC-3C_CTD6"/>
</dbReference>
<name>A0A837GHB8_9VIBR</name>
<gene>
    <name evidence="1" type="ORF">TW71_00260</name>
</gene>
<dbReference type="Pfam" id="PF20282">
    <property type="entry name" value="CTD6"/>
    <property type="match status" value="1"/>
</dbReference>